<feature type="transmembrane region" description="Helical" evidence="2">
    <location>
        <begin position="7"/>
        <end position="26"/>
    </location>
</feature>
<gene>
    <name evidence="5" type="ORF">BC351_34415</name>
</gene>
<evidence type="ECO:0000313" key="6">
    <source>
        <dbReference type="Proteomes" id="UP000190626"/>
    </source>
</evidence>
<dbReference type="Gene3D" id="2.130.10.30">
    <property type="entry name" value="Regulator of chromosome condensation 1/beta-lactamase-inhibitor protein II"/>
    <property type="match status" value="3"/>
</dbReference>
<dbReference type="PANTHER" id="PTHR22870:SF408">
    <property type="entry name" value="OS09G0560450 PROTEIN"/>
    <property type="match status" value="1"/>
</dbReference>
<dbReference type="RefSeq" id="WP_079416872.1">
    <property type="nucleotide sequence ID" value="NZ_MBTG01000029.1"/>
</dbReference>
<feature type="domain" description="Copper amine oxidase-like N-terminal" evidence="3">
    <location>
        <begin position="427"/>
        <end position="530"/>
    </location>
</feature>
<dbReference type="Pfam" id="PF13540">
    <property type="entry name" value="RCC1_2"/>
    <property type="match status" value="2"/>
</dbReference>
<keyword evidence="2" id="KW-0472">Membrane</keyword>
<name>A0A1V4HF12_9BACL</name>
<organism evidence="5 6">
    <name type="scientific">Paenibacillus ferrarius</name>
    <dbReference type="NCBI Taxonomy" id="1469647"/>
    <lineage>
        <taxon>Bacteria</taxon>
        <taxon>Bacillati</taxon>
        <taxon>Bacillota</taxon>
        <taxon>Bacilli</taxon>
        <taxon>Bacillales</taxon>
        <taxon>Paenibacillaceae</taxon>
        <taxon>Paenibacillus</taxon>
    </lineage>
</organism>
<dbReference type="InterPro" id="IPR051210">
    <property type="entry name" value="Ub_ligase/GEF_domain"/>
</dbReference>
<proteinExistence type="predicted"/>
<dbReference type="Pfam" id="PF25390">
    <property type="entry name" value="WD40_RLD"/>
    <property type="match status" value="1"/>
</dbReference>
<keyword evidence="2" id="KW-1133">Transmembrane helix</keyword>
<dbReference type="PRINTS" id="PR00633">
    <property type="entry name" value="RCCNDNSATION"/>
</dbReference>
<protein>
    <submittedName>
        <fullName evidence="5">Uncharacterized protein</fullName>
    </submittedName>
</protein>
<dbReference type="SUPFAM" id="SSF50985">
    <property type="entry name" value="RCC1/BLIP-II"/>
    <property type="match status" value="1"/>
</dbReference>
<dbReference type="AlphaFoldDB" id="A0A1V4HF12"/>
<dbReference type="Pfam" id="PF07833">
    <property type="entry name" value="Cu_amine_oxidN1"/>
    <property type="match status" value="1"/>
</dbReference>
<evidence type="ECO:0000256" key="1">
    <source>
        <dbReference type="ARBA" id="ARBA00022737"/>
    </source>
</evidence>
<dbReference type="InterPro" id="IPR000408">
    <property type="entry name" value="Reg_chr_condens"/>
</dbReference>
<dbReference type="SUPFAM" id="SSF55383">
    <property type="entry name" value="Copper amine oxidase, domain N"/>
    <property type="match status" value="1"/>
</dbReference>
<dbReference type="OrthoDB" id="27389at2"/>
<keyword evidence="6" id="KW-1185">Reference proteome</keyword>
<dbReference type="InterPro" id="IPR009091">
    <property type="entry name" value="RCC1/BLIP-II"/>
</dbReference>
<dbReference type="Gene3D" id="3.30.457.10">
    <property type="entry name" value="Copper amine oxidase-like, N-terminal domain"/>
    <property type="match status" value="1"/>
</dbReference>
<dbReference type="PROSITE" id="PS00626">
    <property type="entry name" value="RCC1_2"/>
    <property type="match status" value="1"/>
</dbReference>
<dbReference type="PROSITE" id="PS50012">
    <property type="entry name" value="RCC1_3"/>
    <property type="match status" value="4"/>
</dbReference>
<dbReference type="STRING" id="1469647.BC351_34415"/>
<reference evidence="6" key="1">
    <citation type="submission" date="2016-07" db="EMBL/GenBank/DDBJ databases">
        <authorList>
            <person name="Florea S."/>
            <person name="Webb J.S."/>
            <person name="Jaromczyk J."/>
            <person name="Schardl C.L."/>
        </authorList>
    </citation>
    <scope>NUCLEOTIDE SEQUENCE [LARGE SCALE GENOMIC DNA]</scope>
    <source>
        <strain evidence="6">CY1</strain>
    </source>
</reference>
<evidence type="ECO:0000259" key="3">
    <source>
        <dbReference type="Pfam" id="PF07833"/>
    </source>
</evidence>
<keyword evidence="2" id="KW-0812">Transmembrane</keyword>
<dbReference type="Proteomes" id="UP000190626">
    <property type="component" value="Unassembled WGS sequence"/>
</dbReference>
<dbReference type="PANTHER" id="PTHR22870">
    <property type="entry name" value="REGULATOR OF CHROMOSOME CONDENSATION"/>
    <property type="match status" value="1"/>
</dbReference>
<evidence type="ECO:0000313" key="5">
    <source>
        <dbReference type="EMBL" id="OPH51908.1"/>
    </source>
</evidence>
<dbReference type="EMBL" id="MBTG01000029">
    <property type="protein sequence ID" value="OPH51908.1"/>
    <property type="molecule type" value="Genomic_DNA"/>
</dbReference>
<evidence type="ECO:0000259" key="4">
    <source>
        <dbReference type="Pfam" id="PF25390"/>
    </source>
</evidence>
<dbReference type="InterPro" id="IPR012854">
    <property type="entry name" value="Cu_amine_oxidase-like_N"/>
</dbReference>
<feature type="domain" description="RCC1-like" evidence="4">
    <location>
        <begin position="147"/>
        <end position="417"/>
    </location>
</feature>
<evidence type="ECO:0000256" key="2">
    <source>
        <dbReference type="SAM" id="Phobius"/>
    </source>
</evidence>
<comment type="caution">
    <text evidence="5">The sequence shown here is derived from an EMBL/GenBank/DDBJ whole genome shotgun (WGS) entry which is preliminary data.</text>
</comment>
<sequence>MVQVNKITAKFFIVSLFVIIFESYFLTDITYAETEKRDIRQISSGYCYNLALLTDGTVWAWGDNTFGQLADGTTGDGEFSKNYRAKPQRISELTDVNSISAGTDFAIVVKRDGTVWSWGHGHTGQLGNQENMELSPIDLQERWLKYDETKPVQVKNVKDVVAVSAGASHVLALKKDGTVWAWGSNMVGQIGSGVSRTIHSTAVQVSGLSDVIQVAAGINHSLALKKDGTVWAWGLNEDGSLGTGVLDKGSYIPVQVKITSTVKEIMTLGRGSSAAITEDGSVFQWGPDIFKLNGQNQSFIHSIPELVPRLSDVKTILLSSQMNYADHSMIILKKDGSIWGLGKNNLGQIGNGSYKDVSELTLNSNINSIIQISGNRYYYDGTQTVALDNNGNAWAWGFNQVGQVGPGGWSFDEPIKVGIPSIIKVRLNGEILSFQQYPDIINGTTMVPLRKIFESLGATIQWESTTQTISATRGSVTVKLSVNSETAFINDEKVQLDQAPFIKNELTLVPLRFITESFGGQIIWDENNKLIDLKIH</sequence>
<keyword evidence="1" id="KW-0677">Repeat</keyword>
<accession>A0A1V4HF12</accession>
<dbReference type="InterPro" id="IPR036582">
    <property type="entry name" value="Mao_N_sf"/>
</dbReference>
<dbReference type="InterPro" id="IPR058923">
    <property type="entry name" value="RCC1-like_dom"/>
</dbReference>